<dbReference type="GO" id="GO:0042981">
    <property type="term" value="P:regulation of apoptotic process"/>
    <property type="evidence" value="ECO:0007669"/>
    <property type="project" value="InterPro"/>
</dbReference>
<keyword evidence="2" id="KW-1133">Transmembrane helix</keyword>
<evidence type="ECO:0000259" key="3">
    <source>
        <dbReference type="PROSITE" id="PS50209"/>
    </source>
</evidence>
<dbReference type="EMBL" id="IACL01077611">
    <property type="protein sequence ID" value="LAB10900.1"/>
    <property type="molecule type" value="Transcribed_RNA"/>
</dbReference>
<dbReference type="Gene3D" id="1.10.533.10">
    <property type="entry name" value="Death Domain, Fas"/>
    <property type="match status" value="1"/>
</dbReference>
<feature type="region of interest" description="Disordered" evidence="1">
    <location>
        <begin position="52"/>
        <end position="71"/>
    </location>
</feature>
<feature type="compositionally biased region" description="Low complexity" evidence="1">
    <location>
        <begin position="52"/>
        <end position="69"/>
    </location>
</feature>
<sequence length="193" mass="22053">MTDYFLSLFCALFLFSLFFKLMRYFSFVIVKDEPHSLISYLPRSRSTQFCVSQQSSSSNTDSSNSSDSTPGLLQISGVNTDIIFRTMQSQDSAVAHNWIQTKREDIVHQMTDTCINQCLDALVSRDLIMKEDYELVNTKPTRTSRVRQLLDTTDSQGEEVARIIVQKLKDNKQMGLQPYPNIPPASRNTSLYL</sequence>
<dbReference type="Pfam" id="PF00619">
    <property type="entry name" value="CARD"/>
    <property type="match status" value="1"/>
</dbReference>
<feature type="domain" description="CARD" evidence="3">
    <location>
        <begin position="91"/>
        <end position="173"/>
    </location>
</feature>
<dbReference type="AlphaFoldDB" id="A0A2D4KQ94"/>
<dbReference type="FunFam" id="1.10.533.10:FF:000037">
    <property type="entry name" value="Receptor-interacting serine/threonine-protein kinase 2"/>
    <property type="match status" value="1"/>
</dbReference>
<reference evidence="4" key="1">
    <citation type="submission" date="2017-07" db="EMBL/GenBank/DDBJ databases">
        <authorList>
            <person name="Mikheyev A."/>
            <person name="Grau M."/>
        </authorList>
    </citation>
    <scope>NUCLEOTIDE SEQUENCE</scope>
    <source>
        <tissue evidence="4">Venom_gland</tissue>
    </source>
</reference>
<evidence type="ECO:0000256" key="1">
    <source>
        <dbReference type="SAM" id="MobiDB-lite"/>
    </source>
</evidence>
<evidence type="ECO:0000256" key="2">
    <source>
        <dbReference type="SAM" id="Phobius"/>
    </source>
</evidence>
<protein>
    <recommendedName>
        <fullName evidence="3">CARD domain-containing protein</fullName>
    </recommendedName>
</protein>
<dbReference type="InterPro" id="IPR001315">
    <property type="entry name" value="CARD"/>
</dbReference>
<reference evidence="4" key="2">
    <citation type="submission" date="2017-11" db="EMBL/GenBank/DDBJ databases">
        <title>Coralsnake Venomics: Analyses of Venom Gland Transcriptomes and Proteomes of Six Brazilian Taxa.</title>
        <authorList>
            <person name="Aird S.D."/>
            <person name="Jorge da Silva N."/>
            <person name="Qiu L."/>
            <person name="Villar-Briones A."/>
            <person name="Aparecida-Saddi V."/>
            <person name="Campos-Telles M.P."/>
            <person name="Grau M."/>
            <person name="Mikheyev A.S."/>
        </authorList>
    </citation>
    <scope>NUCLEOTIDE SEQUENCE</scope>
    <source>
        <tissue evidence="4">Venom_gland</tissue>
    </source>
</reference>
<feature type="transmembrane region" description="Helical" evidence="2">
    <location>
        <begin position="6"/>
        <end position="30"/>
    </location>
</feature>
<dbReference type="SUPFAM" id="SSF47986">
    <property type="entry name" value="DEATH domain"/>
    <property type="match status" value="1"/>
</dbReference>
<dbReference type="PROSITE" id="PS50209">
    <property type="entry name" value="CARD"/>
    <property type="match status" value="1"/>
</dbReference>
<evidence type="ECO:0000313" key="4">
    <source>
        <dbReference type="EMBL" id="LAB10900.1"/>
    </source>
</evidence>
<proteinExistence type="predicted"/>
<dbReference type="InterPro" id="IPR011029">
    <property type="entry name" value="DEATH-like_dom_sf"/>
</dbReference>
<keyword evidence="2" id="KW-0812">Transmembrane</keyword>
<feature type="region of interest" description="Disordered" evidence="1">
    <location>
        <begin position="174"/>
        <end position="193"/>
    </location>
</feature>
<keyword evidence="2" id="KW-0472">Membrane</keyword>
<accession>A0A2D4KQ94</accession>
<organism evidence="4">
    <name type="scientific">Micrurus paraensis</name>
    <dbReference type="NCBI Taxonomy" id="1970185"/>
    <lineage>
        <taxon>Eukaryota</taxon>
        <taxon>Metazoa</taxon>
        <taxon>Chordata</taxon>
        <taxon>Craniata</taxon>
        <taxon>Vertebrata</taxon>
        <taxon>Euteleostomi</taxon>
        <taxon>Lepidosauria</taxon>
        <taxon>Squamata</taxon>
        <taxon>Bifurcata</taxon>
        <taxon>Unidentata</taxon>
        <taxon>Episquamata</taxon>
        <taxon>Toxicofera</taxon>
        <taxon>Serpentes</taxon>
        <taxon>Colubroidea</taxon>
        <taxon>Elapidae</taxon>
        <taxon>Elapinae</taxon>
        <taxon>Micrurus</taxon>
    </lineage>
</organism>
<name>A0A2D4KQ94_9SAUR</name>